<evidence type="ECO:0000256" key="2">
    <source>
        <dbReference type="SAM" id="SignalP"/>
    </source>
</evidence>
<proteinExistence type="predicted"/>
<dbReference type="RefSeq" id="WP_007139377.1">
    <property type="nucleotide sequence ID" value="NZ_AHKF01000025.1"/>
</dbReference>
<keyword evidence="4" id="KW-1185">Reference proteome</keyword>
<feature type="signal peptide" evidence="2">
    <location>
        <begin position="1"/>
        <end position="21"/>
    </location>
</feature>
<feature type="compositionally biased region" description="Basic and acidic residues" evidence="1">
    <location>
        <begin position="143"/>
        <end position="183"/>
    </location>
</feature>
<dbReference type="STRING" id="1086011.HJ01_03200"/>
<accession>H7FVR6</accession>
<evidence type="ECO:0000313" key="4">
    <source>
        <dbReference type="Proteomes" id="UP000005566"/>
    </source>
</evidence>
<dbReference type="AlphaFoldDB" id="H7FVR6"/>
<feature type="region of interest" description="Disordered" evidence="1">
    <location>
        <begin position="127"/>
        <end position="183"/>
    </location>
</feature>
<protein>
    <submittedName>
        <fullName evidence="3">Uncharacterized protein</fullName>
    </submittedName>
</protein>
<sequence length="183" mass="21672">MKTLKLIAVGIILLVSSSIQAQVSVSLNIGTAPSWGPTGYANVDYYYLPDVQAYYDIRASQFIYFGQGRWVRSRYLPRQYRNYDLNRGYKVVLNDYHGNRPYANFHNDRRTYYKGYRGGNQRTIVQRQDNHRYSNDRNAVNHRKYDTRRYSENRKSSNNHGKYDNHRNNDHGNKRENKGHGKH</sequence>
<keyword evidence="2" id="KW-0732">Signal</keyword>
<organism evidence="3 4">
    <name type="scientific">Flavobacterium frigoris (strain PS1)</name>
    <dbReference type="NCBI Taxonomy" id="1086011"/>
    <lineage>
        <taxon>Bacteria</taxon>
        <taxon>Pseudomonadati</taxon>
        <taxon>Bacteroidota</taxon>
        <taxon>Flavobacteriia</taxon>
        <taxon>Flavobacteriales</taxon>
        <taxon>Flavobacteriaceae</taxon>
        <taxon>Flavobacterium</taxon>
    </lineage>
</organism>
<name>H7FVR6_FLAFP</name>
<dbReference type="Proteomes" id="UP000005566">
    <property type="component" value="Unassembled WGS sequence"/>
</dbReference>
<comment type="caution">
    <text evidence="3">The sequence shown here is derived from an EMBL/GenBank/DDBJ whole genome shotgun (WGS) entry which is preliminary data.</text>
</comment>
<dbReference type="EMBL" id="AHKF01000025">
    <property type="protein sequence ID" value="EIA07397.1"/>
    <property type="molecule type" value="Genomic_DNA"/>
</dbReference>
<dbReference type="OrthoDB" id="799522at2"/>
<evidence type="ECO:0000256" key="1">
    <source>
        <dbReference type="SAM" id="MobiDB-lite"/>
    </source>
</evidence>
<feature type="chain" id="PRO_5003611058" evidence="2">
    <location>
        <begin position="22"/>
        <end position="183"/>
    </location>
</feature>
<gene>
    <name evidence="3" type="ORF">HJ01_03200</name>
</gene>
<evidence type="ECO:0000313" key="3">
    <source>
        <dbReference type="EMBL" id="EIA07397.1"/>
    </source>
</evidence>
<reference evidence="3 4" key="1">
    <citation type="journal article" date="2014" name="Acta Crystallogr. D">
        <title>Structure-based characterization and antifreeze properties of a hyperactive ice-binding protein from the Antarctic bacterium Flavobacterium frigoris PS1.</title>
        <authorList>
            <person name="Do H."/>
            <person name="Kim S.J."/>
            <person name="Kim H.J."/>
            <person name="Lee J.H."/>
        </authorList>
    </citation>
    <scope>NUCLEOTIDE SEQUENCE [LARGE SCALE GENOMIC DNA]</scope>
    <source>
        <strain evidence="3 4">PS1</strain>
    </source>
</reference>
<dbReference type="eggNOG" id="ENOG5032SGC">
    <property type="taxonomic scope" value="Bacteria"/>
</dbReference>
<dbReference type="PATRIC" id="fig|1086011.3.peg.3135"/>